<dbReference type="PANTHER" id="PTHR32282:SF29">
    <property type="entry name" value="PENICILLIN-BINDING PROTEIN 1A"/>
    <property type="match status" value="1"/>
</dbReference>
<dbReference type="Proteomes" id="UP001139006">
    <property type="component" value="Unassembled WGS sequence"/>
</dbReference>
<feature type="domain" description="Glycosyl transferase family 51" evidence="17">
    <location>
        <begin position="95"/>
        <end position="271"/>
    </location>
</feature>
<gene>
    <name evidence="18" type="ORF">LB941_10215</name>
</gene>
<dbReference type="Gene3D" id="3.40.710.10">
    <property type="entry name" value="DD-peptidase/beta-lactamase superfamily"/>
    <property type="match status" value="1"/>
</dbReference>
<dbReference type="GO" id="GO:0008658">
    <property type="term" value="F:penicillin binding"/>
    <property type="evidence" value="ECO:0007669"/>
    <property type="project" value="InterPro"/>
</dbReference>
<evidence type="ECO:0000256" key="4">
    <source>
        <dbReference type="ARBA" id="ARBA00022670"/>
    </source>
</evidence>
<keyword evidence="9" id="KW-0573">Peptidoglycan synthesis</keyword>
<keyword evidence="7" id="KW-0378">Hydrolase</keyword>
<feature type="transmembrane region" description="Helical" evidence="15">
    <location>
        <begin position="42"/>
        <end position="68"/>
    </location>
</feature>
<dbReference type="EMBL" id="JAIULA010000023">
    <property type="protein sequence ID" value="MCP0887705.1"/>
    <property type="molecule type" value="Genomic_DNA"/>
</dbReference>
<feature type="compositionally biased region" description="Basic residues" evidence="14">
    <location>
        <begin position="24"/>
        <end position="37"/>
    </location>
</feature>
<evidence type="ECO:0000259" key="16">
    <source>
        <dbReference type="Pfam" id="PF00905"/>
    </source>
</evidence>
<keyword evidence="11" id="KW-0961">Cell wall biogenesis/degradation</keyword>
<reference evidence="18 19" key="1">
    <citation type="journal article" date="2023" name="Int. J. Syst. Evol. Microbiol.">
        <title>Ligilactobacillus ubinensis sp. nov., a novel species isolated from the wild ferment of a durian fruit (Durio zibethinus).</title>
        <authorList>
            <person name="Heng Y.C."/>
            <person name="Menon N."/>
            <person name="Chen B."/>
            <person name="Loo B.Z.L."/>
            <person name="Wong G.W.J."/>
            <person name="Lim A.C.H."/>
            <person name="Silvaraju S."/>
            <person name="Kittelmann S."/>
        </authorList>
    </citation>
    <scope>NUCLEOTIDE SEQUENCE [LARGE SCALE GENOMIC DNA]</scope>
    <source>
        <strain evidence="18 19">WILCCON 0076</strain>
    </source>
</reference>
<dbReference type="RefSeq" id="WP_253361883.1">
    <property type="nucleotide sequence ID" value="NZ_JAIULA010000023.1"/>
</dbReference>
<dbReference type="GO" id="GO:0006508">
    <property type="term" value="P:proteolysis"/>
    <property type="evidence" value="ECO:0007669"/>
    <property type="project" value="UniProtKB-KW"/>
</dbReference>
<keyword evidence="3" id="KW-0121">Carboxypeptidase</keyword>
<evidence type="ECO:0000256" key="6">
    <source>
        <dbReference type="ARBA" id="ARBA00022679"/>
    </source>
</evidence>
<evidence type="ECO:0000256" key="11">
    <source>
        <dbReference type="ARBA" id="ARBA00023316"/>
    </source>
</evidence>
<evidence type="ECO:0000256" key="2">
    <source>
        <dbReference type="ARBA" id="ARBA00007739"/>
    </source>
</evidence>
<protein>
    <submittedName>
        <fullName evidence="18">Penicillin-binding protein</fullName>
    </submittedName>
</protein>
<dbReference type="SUPFAM" id="SSF56601">
    <property type="entry name" value="beta-lactamase/transpeptidase-like"/>
    <property type="match status" value="1"/>
</dbReference>
<dbReference type="GO" id="GO:0009252">
    <property type="term" value="P:peptidoglycan biosynthetic process"/>
    <property type="evidence" value="ECO:0007669"/>
    <property type="project" value="UniProtKB-KW"/>
</dbReference>
<evidence type="ECO:0000256" key="8">
    <source>
        <dbReference type="ARBA" id="ARBA00022960"/>
    </source>
</evidence>
<evidence type="ECO:0000256" key="15">
    <source>
        <dbReference type="SAM" id="Phobius"/>
    </source>
</evidence>
<dbReference type="InterPro" id="IPR036950">
    <property type="entry name" value="PBP_transglycosylase"/>
</dbReference>
<dbReference type="AlphaFoldDB" id="A0A9X2FLS5"/>
<evidence type="ECO:0000256" key="5">
    <source>
        <dbReference type="ARBA" id="ARBA00022676"/>
    </source>
</evidence>
<evidence type="ECO:0000256" key="13">
    <source>
        <dbReference type="ARBA" id="ARBA00049902"/>
    </source>
</evidence>
<feature type="domain" description="Penicillin-binding protein transpeptidase" evidence="16">
    <location>
        <begin position="368"/>
        <end position="617"/>
    </location>
</feature>
<sequence length="774" mass="84000">MMSNQDSKLSRVARRKQDDQGGKRSQHSKNGMKKKPKSIKRIIGRILLALLGLFIIGVSAGAILFFSYAKSAPTLSKSALTSTSSTTIYDSSGNKILTLGTEKRQNASQSQIPKKLKDAIVSIEDRRFYKHNGVDPYRIVSAAISDLTGSSSGLQGGSTLDQQLIKLAYFSTKKSDQTLKRKAQEAWLAIQMDKKYSKSQILTFYINKVFMGNGIYGMQTAAEYYYGKKLSQLTLAQTALIAGIPNAPSSYNPYSSTKLATQRRNEVLDAMVANKKITSAQAAAAKKVSVTDGLVSQSSHSSTSKTKQATWSDAYLKQVIKQVEAKGYNPYSSSLKVYTNLNMKIQKKLYKLANSNTLSYPDNKVQVAATVVNPNNGKVLAMLGGRKTGNVTYGLNRAVQTSRTNGSTAKPLMDYAPAIEYLSWATYHQLDDTAYNYPGTSTALNDFDDSYKGTMTMQEALTESRNIPAIRALAAVGLTKAQNFISKLGFKYSKSLSYSNGIGLPSSTLQNAAAYSAFDNGGTYYKPTYINKIKVADGEVKHYSSKGKQVMQSSTAYMITYMLQNVISSSSGTGHRAYISGFYQAGKTGTNAYPSNISTNFPDDATMDSWFNGYTKHYSVSIWMGYDHPYKDSNYLSSSSSHLPQYFYKYLIQAISKNKSNKNWKRPSNVYVKTIDGVKYLYLAGTSDTYSDSSSSSSETSSSDSSSSSVDTSSISSMTTTSSVLNSISSESSDTSSGSASDSTNADSSASINSNPSTSSTSSSSSDNSNSTSN</sequence>
<name>A0A9X2FLS5_9LACO</name>
<feature type="region of interest" description="Disordered" evidence="14">
    <location>
        <begin position="688"/>
        <end position="774"/>
    </location>
</feature>
<keyword evidence="6" id="KW-0808">Transferase</keyword>
<keyword evidence="15" id="KW-1133">Transmembrane helix</keyword>
<dbReference type="Pfam" id="PF00912">
    <property type="entry name" value="Transgly"/>
    <property type="match status" value="1"/>
</dbReference>
<evidence type="ECO:0000256" key="1">
    <source>
        <dbReference type="ARBA" id="ARBA00007090"/>
    </source>
</evidence>
<comment type="similarity">
    <text evidence="1">In the C-terminal section; belongs to the transpeptidase family.</text>
</comment>
<dbReference type="Pfam" id="PF00905">
    <property type="entry name" value="Transpeptidase"/>
    <property type="match status" value="1"/>
</dbReference>
<dbReference type="GO" id="GO:0008955">
    <property type="term" value="F:peptidoglycan glycosyltransferase activity"/>
    <property type="evidence" value="ECO:0007669"/>
    <property type="project" value="UniProtKB-EC"/>
</dbReference>
<dbReference type="InterPro" id="IPR001460">
    <property type="entry name" value="PCN-bd_Tpept"/>
</dbReference>
<dbReference type="GO" id="GO:0008360">
    <property type="term" value="P:regulation of cell shape"/>
    <property type="evidence" value="ECO:0007669"/>
    <property type="project" value="UniProtKB-KW"/>
</dbReference>
<dbReference type="InterPro" id="IPR023346">
    <property type="entry name" value="Lysozyme-like_dom_sf"/>
</dbReference>
<dbReference type="Gene3D" id="1.10.3810.10">
    <property type="entry name" value="Biosynthetic peptidoglycan transglycosylase-like"/>
    <property type="match status" value="1"/>
</dbReference>
<dbReference type="InterPro" id="IPR050396">
    <property type="entry name" value="Glycosyltr_51/Transpeptidase"/>
</dbReference>
<proteinExistence type="inferred from homology"/>
<comment type="catalytic activity">
    <reaction evidence="13">
        <text>[GlcNAc-(1-&gt;4)-Mur2Ac(oyl-L-Ala-gamma-D-Glu-L-Lys-D-Ala-D-Ala)](n)-di-trans,octa-cis-undecaprenyl diphosphate + beta-D-GlcNAc-(1-&gt;4)-Mur2Ac(oyl-L-Ala-gamma-D-Glu-L-Lys-D-Ala-D-Ala)-di-trans,octa-cis-undecaprenyl diphosphate = [GlcNAc-(1-&gt;4)-Mur2Ac(oyl-L-Ala-gamma-D-Glu-L-Lys-D-Ala-D-Ala)](n+1)-di-trans,octa-cis-undecaprenyl diphosphate + di-trans,octa-cis-undecaprenyl diphosphate + H(+)</text>
        <dbReference type="Rhea" id="RHEA:23708"/>
        <dbReference type="Rhea" id="RHEA-COMP:9602"/>
        <dbReference type="Rhea" id="RHEA-COMP:9603"/>
        <dbReference type="ChEBI" id="CHEBI:15378"/>
        <dbReference type="ChEBI" id="CHEBI:58405"/>
        <dbReference type="ChEBI" id="CHEBI:60033"/>
        <dbReference type="ChEBI" id="CHEBI:78435"/>
        <dbReference type="EC" id="2.4.99.28"/>
    </reaction>
</comment>
<dbReference type="InterPro" id="IPR001264">
    <property type="entry name" value="Glyco_trans_51"/>
</dbReference>
<evidence type="ECO:0000313" key="19">
    <source>
        <dbReference type="Proteomes" id="UP001139006"/>
    </source>
</evidence>
<dbReference type="GO" id="GO:0009002">
    <property type="term" value="F:serine-type D-Ala-D-Ala carboxypeptidase activity"/>
    <property type="evidence" value="ECO:0007669"/>
    <property type="project" value="UniProtKB-EC"/>
</dbReference>
<keyword evidence="15" id="KW-0472">Membrane</keyword>
<dbReference type="SUPFAM" id="SSF53955">
    <property type="entry name" value="Lysozyme-like"/>
    <property type="match status" value="1"/>
</dbReference>
<evidence type="ECO:0000259" key="17">
    <source>
        <dbReference type="Pfam" id="PF00912"/>
    </source>
</evidence>
<evidence type="ECO:0000256" key="7">
    <source>
        <dbReference type="ARBA" id="ARBA00022801"/>
    </source>
</evidence>
<keyword evidence="4" id="KW-0645">Protease</keyword>
<keyword evidence="10" id="KW-0511">Multifunctional enzyme</keyword>
<evidence type="ECO:0000256" key="3">
    <source>
        <dbReference type="ARBA" id="ARBA00022645"/>
    </source>
</evidence>
<keyword evidence="8" id="KW-0133">Cell shape</keyword>
<dbReference type="InterPro" id="IPR012338">
    <property type="entry name" value="Beta-lactam/transpept-like"/>
</dbReference>
<evidence type="ECO:0000256" key="9">
    <source>
        <dbReference type="ARBA" id="ARBA00022984"/>
    </source>
</evidence>
<dbReference type="GO" id="GO:0071555">
    <property type="term" value="P:cell wall organization"/>
    <property type="evidence" value="ECO:0007669"/>
    <property type="project" value="UniProtKB-KW"/>
</dbReference>
<evidence type="ECO:0000313" key="18">
    <source>
        <dbReference type="EMBL" id="MCP0887705.1"/>
    </source>
</evidence>
<feature type="region of interest" description="Disordered" evidence="14">
    <location>
        <begin position="1"/>
        <end position="37"/>
    </location>
</feature>
<keyword evidence="19" id="KW-1185">Reference proteome</keyword>
<evidence type="ECO:0000256" key="12">
    <source>
        <dbReference type="ARBA" id="ARBA00034000"/>
    </source>
</evidence>
<evidence type="ECO:0000256" key="14">
    <source>
        <dbReference type="SAM" id="MobiDB-lite"/>
    </source>
</evidence>
<dbReference type="GO" id="GO:0030288">
    <property type="term" value="C:outer membrane-bounded periplasmic space"/>
    <property type="evidence" value="ECO:0007669"/>
    <property type="project" value="TreeGrafter"/>
</dbReference>
<comment type="caution">
    <text evidence="18">The sequence shown here is derived from an EMBL/GenBank/DDBJ whole genome shotgun (WGS) entry which is preliminary data.</text>
</comment>
<comment type="similarity">
    <text evidence="2">In the N-terminal section; belongs to the glycosyltransferase 51 family.</text>
</comment>
<comment type="catalytic activity">
    <reaction evidence="12">
        <text>Preferential cleavage: (Ac)2-L-Lys-D-Ala-|-D-Ala. Also transpeptidation of peptidyl-alanyl moieties that are N-acyl substituents of D-alanine.</text>
        <dbReference type="EC" id="3.4.16.4"/>
    </reaction>
</comment>
<dbReference type="FunFam" id="1.10.3810.10:FF:000001">
    <property type="entry name" value="Penicillin-binding protein 1A"/>
    <property type="match status" value="1"/>
</dbReference>
<keyword evidence="5" id="KW-0328">Glycosyltransferase</keyword>
<dbReference type="PANTHER" id="PTHR32282">
    <property type="entry name" value="BINDING PROTEIN TRANSPEPTIDASE, PUTATIVE-RELATED"/>
    <property type="match status" value="1"/>
</dbReference>
<evidence type="ECO:0000256" key="10">
    <source>
        <dbReference type="ARBA" id="ARBA00023268"/>
    </source>
</evidence>
<accession>A0A9X2FLS5</accession>
<keyword evidence="15" id="KW-0812">Transmembrane</keyword>
<organism evidence="18 19">
    <name type="scientific">Ligilactobacillus ubinensis</name>
    <dbReference type="NCBI Taxonomy" id="2876789"/>
    <lineage>
        <taxon>Bacteria</taxon>
        <taxon>Bacillati</taxon>
        <taxon>Bacillota</taxon>
        <taxon>Bacilli</taxon>
        <taxon>Lactobacillales</taxon>
        <taxon>Lactobacillaceae</taxon>
        <taxon>Ligilactobacillus</taxon>
    </lineage>
</organism>